<evidence type="ECO:0000313" key="2">
    <source>
        <dbReference type="Proteomes" id="UP000282876"/>
    </source>
</evidence>
<name>A0A437AKF8_9MICR</name>
<evidence type="ECO:0000313" key="1">
    <source>
        <dbReference type="EMBL" id="RVD91536.1"/>
    </source>
</evidence>
<keyword evidence="2" id="KW-1185">Reference proteome</keyword>
<proteinExistence type="predicted"/>
<sequence>MLIYLILMTCSNSVSKEPDRLVASFMDPQTRDSIIKLLEEKLELYKNAAKAVDSMNASQCMNSAPSRSSGWIVLESESNKMTKMDEGVMFICLDNYKIIPEGIFDSLNSEELTEVPIEYDEFMEFLKNLITYFRECSRSEKNVRAFSFDNLIFLCDRILTPILQRFSFKATNKDVSVQKTLNKKETWDNIVKHLVNLSSFIKLHVNTSKDGAFSSDVAQSLASDCRNKAEKLKDYVYGVIKDSIYNTNCEKRGLSTNKQPSDKEAS</sequence>
<dbReference type="Proteomes" id="UP000282876">
    <property type="component" value="Unassembled WGS sequence"/>
</dbReference>
<organism evidence="1 2">
    <name type="scientific">Tubulinosema ratisbonensis</name>
    <dbReference type="NCBI Taxonomy" id="291195"/>
    <lineage>
        <taxon>Eukaryota</taxon>
        <taxon>Fungi</taxon>
        <taxon>Fungi incertae sedis</taxon>
        <taxon>Microsporidia</taxon>
        <taxon>Tubulinosematoidea</taxon>
        <taxon>Tubulinosematidae</taxon>
        <taxon>Tubulinosema</taxon>
    </lineage>
</organism>
<accession>A0A437AKF8</accession>
<protein>
    <submittedName>
        <fullName evidence="1">Uncharacterized protein</fullName>
    </submittedName>
</protein>
<dbReference type="AlphaFoldDB" id="A0A437AKF8"/>
<gene>
    <name evidence="1" type="ORF">TUBRATIS_20090</name>
</gene>
<dbReference type="EMBL" id="RCSS01000492">
    <property type="protein sequence ID" value="RVD91536.1"/>
    <property type="molecule type" value="Genomic_DNA"/>
</dbReference>
<comment type="caution">
    <text evidence="1">The sequence shown here is derived from an EMBL/GenBank/DDBJ whole genome shotgun (WGS) entry which is preliminary data.</text>
</comment>
<dbReference type="VEuPathDB" id="MicrosporidiaDB:TUBRATIS_20090"/>
<reference evidence="1 2" key="1">
    <citation type="submission" date="2018-10" db="EMBL/GenBank/DDBJ databases">
        <title>Draft genome sequence of the microsporidian Tubulinosema ratisbonensis.</title>
        <authorList>
            <person name="Polonais V."/>
            <person name="Peyretaillade E."/>
            <person name="Niehus S."/>
            <person name="Wawrzyniak I."/>
            <person name="Franchet A."/>
            <person name="Gaspin C."/>
            <person name="Reichstadt M."/>
            <person name="Belser C."/>
            <person name="Labadie K."/>
            <person name="Delbac F."/>
            <person name="Ferrandon D."/>
        </authorList>
    </citation>
    <scope>NUCLEOTIDE SEQUENCE [LARGE SCALE GENOMIC DNA]</scope>
    <source>
        <strain evidence="1 2">Franzen</strain>
    </source>
</reference>